<dbReference type="STRING" id="357809.Cphy_1036"/>
<evidence type="ECO:0000313" key="2">
    <source>
        <dbReference type="Proteomes" id="UP000000370"/>
    </source>
</evidence>
<accession>A9KM73</accession>
<evidence type="ECO:0000313" key="1">
    <source>
        <dbReference type="EMBL" id="ABX41416.1"/>
    </source>
</evidence>
<dbReference type="KEGG" id="cpy:Cphy_1036"/>
<protein>
    <recommendedName>
        <fullName evidence="3">Glycosyltransferase family 92 protein</fullName>
    </recommendedName>
</protein>
<evidence type="ECO:0008006" key="3">
    <source>
        <dbReference type="Google" id="ProtNLM"/>
    </source>
</evidence>
<proteinExistence type="predicted"/>
<organism evidence="1 2">
    <name type="scientific">Lachnoclostridium phytofermentans (strain ATCC 700394 / DSM 18823 / ISDg)</name>
    <name type="common">Clostridium phytofermentans</name>
    <dbReference type="NCBI Taxonomy" id="357809"/>
    <lineage>
        <taxon>Bacteria</taxon>
        <taxon>Bacillati</taxon>
        <taxon>Bacillota</taxon>
        <taxon>Clostridia</taxon>
        <taxon>Lachnospirales</taxon>
        <taxon>Lachnospiraceae</taxon>
    </lineage>
</organism>
<gene>
    <name evidence="1" type="ordered locus">Cphy_1036</name>
</gene>
<reference evidence="2" key="1">
    <citation type="submission" date="2007-11" db="EMBL/GenBank/DDBJ databases">
        <title>Complete genome sequence of Clostridium phytofermentans ISDg.</title>
        <authorList>
            <person name="Leschine S.B."/>
            <person name="Warnick T.A."/>
            <person name="Blanchard J.L."/>
            <person name="Schnell D.J."/>
            <person name="Petit E.L."/>
            <person name="LaTouf W.G."/>
            <person name="Copeland A."/>
            <person name="Lucas S."/>
            <person name="Lapidus A."/>
            <person name="Barry K."/>
            <person name="Glavina del Rio T."/>
            <person name="Dalin E."/>
            <person name="Tice H."/>
            <person name="Pitluck S."/>
            <person name="Kiss H."/>
            <person name="Brettin T."/>
            <person name="Bruce D."/>
            <person name="Detter J.C."/>
            <person name="Han C."/>
            <person name="Kuske C."/>
            <person name="Schmutz J."/>
            <person name="Larimer F."/>
            <person name="Land M."/>
            <person name="Hauser L."/>
            <person name="Kyrpides N."/>
            <person name="Kim E.A."/>
            <person name="Richardson P."/>
        </authorList>
    </citation>
    <scope>NUCLEOTIDE SEQUENCE [LARGE SCALE GENOMIC DNA]</scope>
    <source>
        <strain evidence="2">ATCC 700394 / DSM 18823 / ISDg</strain>
    </source>
</reference>
<dbReference type="AlphaFoldDB" id="A9KM73"/>
<name>A9KM73_LACP7</name>
<dbReference type="OrthoDB" id="9815923at2"/>
<sequence length="98" mass="11530">MTIHILILIKKRELCVSVDLDEVFDPGWREKLENIWTETTTRAKYSYTCLFYSDGSKGPTFLFNKIHNRFGYRWIKPVHEELEYIGVGGEQHIIPIAL</sequence>
<dbReference type="HOGENOM" id="CLU_2328816_0_0_9"/>
<dbReference type="EMBL" id="CP000885">
    <property type="protein sequence ID" value="ABX41416.1"/>
    <property type="molecule type" value="Genomic_DNA"/>
</dbReference>
<dbReference type="Proteomes" id="UP000000370">
    <property type="component" value="Chromosome"/>
</dbReference>
<dbReference type="eggNOG" id="COG0463">
    <property type="taxonomic scope" value="Bacteria"/>
</dbReference>
<dbReference type="RefSeq" id="WP_012199062.1">
    <property type="nucleotide sequence ID" value="NC_010001.1"/>
</dbReference>
<keyword evidence="2" id="KW-1185">Reference proteome</keyword>